<dbReference type="OMA" id="KLHGCKC"/>
<evidence type="ECO:0000313" key="3">
    <source>
        <dbReference type="EnsemblProtists" id="EKX49806"/>
    </source>
</evidence>
<dbReference type="RefSeq" id="XP_005836786.1">
    <property type="nucleotide sequence ID" value="XM_005836729.1"/>
</dbReference>
<dbReference type="eggNOG" id="KOG0480">
    <property type="taxonomic scope" value="Eukaryota"/>
</dbReference>
<reference evidence="2 4" key="1">
    <citation type="journal article" date="2012" name="Nature">
        <title>Algal genomes reveal evolutionary mosaicism and the fate of nucleomorphs.</title>
        <authorList>
            <consortium name="DOE Joint Genome Institute"/>
            <person name="Curtis B.A."/>
            <person name="Tanifuji G."/>
            <person name="Burki F."/>
            <person name="Gruber A."/>
            <person name="Irimia M."/>
            <person name="Maruyama S."/>
            <person name="Arias M.C."/>
            <person name="Ball S.G."/>
            <person name="Gile G.H."/>
            <person name="Hirakawa Y."/>
            <person name="Hopkins J.F."/>
            <person name="Kuo A."/>
            <person name="Rensing S.A."/>
            <person name="Schmutz J."/>
            <person name="Symeonidi A."/>
            <person name="Elias M."/>
            <person name="Eveleigh R.J."/>
            <person name="Herman E.K."/>
            <person name="Klute M.J."/>
            <person name="Nakayama T."/>
            <person name="Obornik M."/>
            <person name="Reyes-Prieto A."/>
            <person name="Armbrust E.V."/>
            <person name="Aves S.J."/>
            <person name="Beiko R.G."/>
            <person name="Coutinho P."/>
            <person name="Dacks J.B."/>
            <person name="Durnford D.G."/>
            <person name="Fast N.M."/>
            <person name="Green B.R."/>
            <person name="Grisdale C.J."/>
            <person name="Hempel F."/>
            <person name="Henrissat B."/>
            <person name="Hoppner M.P."/>
            <person name="Ishida K."/>
            <person name="Kim E."/>
            <person name="Koreny L."/>
            <person name="Kroth P.G."/>
            <person name="Liu Y."/>
            <person name="Malik S.B."/>
            <person name="Maier U.G."/>
            <person name="McRose D."/>
            <person name="Mock T."/>
            <person name="Neilson J.A."/>
            <person name="Onodera N.T."/>
            <person name="Poole A.M."/>
            <person name="Pritham E.J."/>
            <person name="Richards T.A."/>
            <person name="Rocap G."/>
            <person name="Roy S.W."/>
            <person name="Sarai C."/>
            <person name="Schaack S."/>
            <person name="Shirato S."/>
            <person name="Slamovits C.H."/>
            <person name="Spencer D.F."/>
            <person name="Suzuki S."/>
            <person name="Worden A.Z."/>
            <person name="Zauner S."/>
            <person name="Barry K."/>
            <person name="Bell C."/>
            <person name="Bharti A.K."/>
            <person name="Crow J.A."/>
            <person name="Grimwood J."/>
            <person name="Kramer R."/>
            <person name="Lindquist E."/>
            <person name="Lucas S."/>
            <person name="Salamov A."/>
            <person name="McFadden G.I."/>
            <person name="Lane C.E."/>
            <person name="Keeling P.J."/>
            <person name="Gray M.W."/>
            <person name="Grigoriev I.V."/>
            <person name="Archibald J.M."/>
        </authorList>
    </citation>
    <scope>NUCLEOTIDE SEQUENCE</scope>
    <source>
        <strain evidence="2 4">CCMP2712</strain>
    </source>
</reference>
<dbReference type="EMBL" id="JH992980">
    <property type="protein sequence ID" value="EKX49806.1"/>
    <property type="molecule type" value="Genomic_DNA"/>
</dbReference>
<dbReference type="AlphaFoldDB" id="L1JMJ6"/>
<dbReference type="Gene3D" id="2.40.50.140">
    <property type="entry name" value="Nucleic acid-binding proteins"/>
    <property type="match status" value="1"/>
</dbReference>
<sequence>MNYEPVTPMKFLKSNCIGKFVCVRGTVIRVSTIKPILLSMNFLCAKCRGEKTVTMNDGKFDCPGSCLVCKNKSMIPDRHSSITTDWQKVRL</sequence>
<dbReference type="InterPro" id="IPR031327">
    <property type="entry name" value="MCM"/>
</dbReference>
<gene>
    <name evidence="2" type="ORF">GUITHDRAFT_67476</name>
</gene>
<keyword evidence="4" id="KW-1185">Reference proteome</keyword>
<dbReference type="Pfam" id="PF17207">
    <property type="entry name" value="MCM_OB"/>
    <property type="match status" value="1"/>
</dbReference>
<organism evidence="2">
    <name type="scientific">Guillardia theta (strain CCMP2712)</name>
    <name type="common">Cryptophyte</name>
    <dbReference type="NCBI Taxonomy" id="905079"/>
    <lineage>
        <taxon>Eukaryota</taxon>
        <taxon>Cryptophyceae</taxon>
        <taxon>Pyrenomonadales</taxon>
        <taxon>Geminigeraceae</taxon>
        <taxon>Guillardia</taxon>
    </lineage>
</organism>
<dbReference type="PaxDb" id="55529-EKX49806"/>
<dbReference type="GeneID" id="17306517"/>
<dbReference type="GO" id="GO:0042555">
    <property type="term" value="C:MCM complex"/>
    <property type="evidence" value="ECO:0007669"/>
    <property type="project" value="TreeGrafter"/>
</dbReference>
<proteinExistence type="predicted"/>
<name>L1JMJ6_GUITC</name>
<dbReference type="HOGENOM" id="CLU_2431653_0_0_1"/>
<dbReference type="EnsemblProtists" id="EKX49806">
    <property type="protein sequence ID" value="EKX49806"/>
    <property type="gene ID" value="GUITHDRAFT_67476"/>
</dbReference>
<dbReference type="InterPro" id="IPR033762">
    <property type="entry name" value="MCM_OB"/>
</dbReference>
<reference evidence="4" key="2">
    <citation type="submission" date="2012-11" db="EMBL/GenBank/DDBJ databases">
        <authorList>
            <person name="Kuo A."/>
            <person name="Curtis B.A."/>
            <person name="Tanifuji G."/>
            <person name="Burki F."/>
            <person name="Gruber A."/>
            <person name="Irimia M."/>
            <person name="Maruyama S."/>
            <person name="Arias M.C."/>
            <person name="Ball S.G."/>
            <person name="Gile G.H."/>
            <person name="Hirakawa Y."/>
            <person name="Hopkins J.F."/>
            <person name="Rensing S.A."/>
            <person name="Schmutz J."/>
            <person name="Symeonidi A."/>
            <person name="Elias M."/>
            <person name="Eveleigh R.J."/>
            <person name="Herman E.K."/>
            <person name="Klute M.J."/>
            <person name="Nakayama T."/>
            <person name="Obornik M."/>
            <person name="Reyes-Prieto A."/>
            <person name="Armbrust E.V."/>
            <person name="Aves S.J."/>
            <person name="Beiko R.G."/>
            <person name="Coutinho P."/>
            <person name="Dacks J.B."/>
            <person name="Durnford D.G."/>
            <person name="Fast N.M."/>
            <person name="Green B.R."/>
            <person name="Grisdale C."/>
            <person name="Hempe F."/>
            <person name="Henrissat B."/>
            <person name="Hoppner M.P."/>
            <person name="Ishida K.-I."/>
            <person name="Kim E."/>
            <person name="Koreny L."/>
            <person name="Kroth P.G."/>
            <person name="Liu Y."/>
            <person name="Malik S.-B."/>
            <person name="Maier U.G."/>
            <person name="McRose D."/>
            <person name="Mock T."/>
            <person name="Neilson J.A."/>
            <person name="Onodera N.T."/>
            <person name="Poole A.M."/>
            <person name="Pritham E.J."/>
            <person name="Richards T.A."/>
            <person name="Rocap G."/>
            <person name="Roy S.W."/>
            <person name="Sarai C."/>
            <person name="Schaack S."/>
            <person name="Shirato S."/>
            <person name="Slamovits C.H."/>
            <person name="Spencer D.F."/>
            <person name="Suzuki S."/>
            <person name="Worden A.Z."/>
            <person name="Zauner S."/>
            <person name="Barry K."/>
            <person name="Bell C."/>
            <person name="Bharti A.K."/>
            <person name="Crow J.A."/>
            <person name="Grimwood J."/>
            <person name="Kramer R."/>
            <person name="Lindquist E."/>
            <person name="Lucas S."/>
            <person name="Salamov A."/>
            <person name="McFadden G.I."/>
            <person name="Lane C.E."/>
            <person name="Keeling P.J."/>
            <person name="Gray M.W."/>
            <person name="Grigoriev I.V."/>
            <person name="Archibald J.M."/>
        </authorList>
    </citation>
    <scope>NUCLEOTIDE SEQUENCE</scope>
    <source>
        <strain evidence="4">CCMP2712</strain>
    </source>
</reference>
<dbReference type="InterPro" id="IPR012340">
    <property type="entry name" value="NA-bd_OB-fold"/>
</dbReference>
<dbReference type="Proteomes" id="UP000011087">
    <property type="component" value="Unassembled WGS sequence"/>
</dbReference>
<accession>L1JMJ6</accession>
<dbReference type="GO" id="GO:0005524">
    <property type="term" value="F:ATP binding"/>
    <property type="evidence" value="ECO:0007669"/>
    <property type="project" value="InterPro"/>
</dbReference>
<dbReference type="Gene3D" id="2.20.28.10">
    <property type="match status" value="1"/>
</dbReference>
<dbReference type="GO" id="GO:0003697">
    <property type="term" value="F:single-stranded DNA binding"/>
    <property type="evidence" value="ECO:0007669"/>
    <property type="project" value="TreeGrafter"/>
</dbReference>
<dbReference type="PANTHER" id="PTHR11630:SF47">
    <property type="entry name" value="DNA HELICASE MCM8"/>
    <property type="match status" value="1"/>
</dbReference>
<reference evidence="3" key="3">
    <citation type="submission" date="2015-06" db="UniProtKB">
        <authorList>
            <consortium name="EnsemblProtists"/>
        </authorList>
    </citation>
    <scope>IDENTIFICATION</scope>
</reference>
<dbReference type="OrthoDB" id="422555at2759"/>
<dbReference type="SUPFAM" id="SSF50249">
    <property type="entry name" value="Nucleic acid-binding proteins"/>
    <property type="match status" value="1"/>
</dbReference>
<dbReference type="GO" id="GO:0005634">
    <property type="term" value="C:nucleus"/>
    <property type="evidence" value="ECO:0007669"/>
    <property type="project" value="TreeGrafter"/>
</dbReference>
<dbReference type="GO" id="GO:0017116">
    <property type="term" value="F:single-stranded DNA helicase activity"/>
    <property type="evidence" value="ECO:0007669"/>
    <property type="project" value="TreeGrafter"/>
</dbReference>
<evidence type="ECO:0000259" key="1">
    <source>
        <dbReference type="Pfam" id="PF17207"/>
    </source>
</evidence>
<dbReference type="KEGG" id="gtt:GUITHDRAFT_67476"/>
<protein>
    <recommendedName>
        <fullName evidence="1">MCM OB domain-containing protein</fullName>
    </recommendedName>
</protein>
<dbReference type="PANTHER" id="PTHR11630">
    <property type="entry name" value="DNA REPLICATION LICENSING FACTOR MCM FAMILY MEMBER"/>
    <property type="match status" value="1"/>
</dbReference>
<feature type="domain" description="MCM OB" evidence="1">
    <location>
        <begin position="9"/>
        <end position="91"/>
    </location>
</feature>
<evidence type="ECO:0000313" key="2">
    <source>
        <dbReference type="EMBL" id="EKX49806.1"/>
    </source>
</evidence>
<evidence type="ECO:0000313" key="4">
    <source>
        <dbReference type="Proteomes" id="UP000011087"/>
    </source>
</evidence>